<evidence type="ECO:0000256" key="1">
    <source>
        <dbReference type="ARBA" id="ARBA00022553"/>
    </source>
</evidence>
<dbReference type="OrthoDB" id="9789181at2"/>
<keyword evidence="5" id="KW-1185">Reference proteome</keyword>
<dbReference type="SUPFAM" id="SSF52172">
    <property type="entry name" value="CheY-like"/>
    <property type="match status" value="1"/>
</dbReference>
<accession>A0A1I3GXL4</accession>
<feature type="domain" description="Response regulatory" evidence="3">
    <location>
        <begin position="2"/>
        <end position="116"/>
    </location>
</feature>
<evidence type="ECO:0000256" key="2">
    <source>
        <dbReference type="PROSITE-ProRule" id="PRU00169"/>
    </source>
</evidence>
<feature type="modified residue" description="4-aspartylphosphate" evidence="2">
    <location>
        <position position="51"/>
    </location>
</feature>
<proteinExistence type="predicted"/>
<dbReference type="AlphaFoldDB" id="A0A1I3GXL4"/>
<organism evidence="4 5">
    <name type="scientific">Halpernia frigidisoli</name>
    <dbReference type="NCBI Taxonomy" id="1125876"/>
    <lineage>
        <taxon>Bacteria</taxon>
        <taxon>Pseudomonadati</taxon>
        <taxon>Bacteroidota</taxon>
        <taxon>Flavobacteriia</taxon>
        <taxon>Flavobacteriales</taxon>
        <taxon>Weeksellaceae</taxon>
        <taxon>Chryseobacterium group</taxon>
        <taxon>Halpernia</taxon>
    </lineage>
</organism>
<reference evidence="4 5" key="1">
    <citation type="submission" date="2016-10" db="EMBL/GenBank/DDBJ databases">
        <authorList>
            <person name="de Groot N.N."/>
        </authorList>
    </citation>
    <scope>NUCLEOTIDE SEQUENCE [LARGE SCALE GENOMIC DNA]</scope>
    <source>
        <strain evidence="4 5">DSM 26000</strain>
    </source>
</reference>
<dbReference type="InterPro" id="IPR001789">
    <property type="entry name" value="Sig_transdc_resp-reg_receiver"/>
</dbReference>
<dbReference type="InterPro" id="IPR050595">
    <property type="entry name" value="Bact_response_regulator"/>
</dbReference>
<dbReference type="PROSITE" id="PS50110">
    <property type="entry name" value="RESPONSE_REGULATORY"/>
    <property type="match status" value="1"/>
</dbReference>
<dbReference type="EMBL" id="FOQT01000003">
    <property type="protein sequence ID" value="SFI28121.1"/>
    <property type="molecule type" value="Genomic_DNA"/>
</dbReference>
<dbReference type="PANTHER" id="PTHR44591">
    <property type="entry name" value="STRESS RESPONSE REGULATOR PROTEIN 1"/>
    <property type="match status" value="1"/>
</dbReference>
<dbReference type="RefSeq" id="WP_090080280.1">
    <property type="nucleotide sequence ID" value="NZ_FOQT01000003.1"/>
</dbReference>
<name>A0A1I3GXL4_9FLAO</name>
<dbReference type="CDD" id="cd00156">
    <property type="entry name" value="REC"/>
    <property type="match status" value="1"/>
</dbReference>
<dbReference type="SMART" id="SM00448">
    <property type="entry name" value="REC"/>
    <property type="match status" value="1"/>
</dbReference>
<dbReference type="InterPro" id="IPR011006">
    <property type="entry name" value="CheY-like_superfamily"/>
</dbReference>
<sequence length="117" mass="12966">MSILIIDDNRDICDLILNILLSEDLEATTCSNPLEAADIISRVKPKLIITDMLMSGVDGRTLCQKIRADNATKDIKIIMMSAHPDAKKESENVGVDDFLAKPFEIDDLVNKVKNLLP</sequence>
<keyword evidence="1 2" id="KW-0597">Phosphoprotein</keyword>
<dbReference type="Gene3D" id="3.40.50.2300">
    <property type="match status" value="1"/>
</dbReference>
<evidence type="ECO:0000259" key="3">
    <source>
        <dbReference type="PROSITE" id="PS50110"/>
    </source>
</evidence>
<dbReference type="STRING" id="1125876.SAMN05443292_2075"/>
<dbReference type="GO" id="GO:0000160">
    <property type="term" value="P:phosphorelay signal transduction system"/>
    <property type="evidence" value="ECO:0007669"/>
    <property type="project" value="InterPro"/>
</dbReference>
<dbReference type="Pfam" id="PF00072">
    <property type="entry name" value="Response_reg"/>
    <property type="match status" value="1"/>
</dbReference>
<evidence type="ECO:0000313" key="5">
    <source>
        <dbReference type="Proteomes" id="UP000198931"/>
    </source>
</evidence>
<evidence type="ECO:0000313" key="4">
    <source>
        <dbReference type="EMBL" id="SFI28121.1"/>
    </source>
</evidence>
<gene>
    <name evidence="4" type="ORF">SAMN05443292_2075</name>
</gene>
<dbReference type="Proteomes" id="UP000198931">
    <property type="component" value="Unassembled WGS sequence"/>
</dbReference>
<protein>
    <submittedName>
        <fullName evidence="4">Two-component system, OmpR family, alkaline phosphatase synthesis response regulator PhoP</fullName>
    </submittedName>
</protein>
<dbReference type="PANTHER" id="PTHR44591:SF3">
    <property type="entry name" value="RESPONSE REGULATORY DOMAIN-CONTAINING PROTEIN"/>
    <property type="match status" value="1"/>
</dbReference>